<proteinExistence type="predicted"/>
<dbReference type="SUPFAM" id="SSF56801">
    <property type="entry name" value="Acetyl-CoA synthetase-like"/>
    <property type="match status" value="1"/>
</dbReference>
<dbReference type="InterPro" id="IPR042099">
    <property type="entry name" value="ANL_N_sf"/>
</dbReference>
<protein>
    <submittedName>
        <fullName evidence="5">Condensation domain-containing protein</fullName>
    </submittedName>
</protein>
<feature type="domain" description="Carrier" evidence="4">
    <location>
        <begin position="125"/>
        <end position="199"/>
    </location>
</feature>
<evidence type="ECO:0000256" key="2">
    <source>
        <dbReference type="ARBA" id="ARBA00022450"/>
    </source>
</evidence>
<dbReference type="Pfam" id="PF00668">
    <property type="entry name" value="Condensation"/>
    <property type="match status" value="1"/>
</dbReference>
<dbReference type="InterPro" id="IPR001242">
    <property type="entry name" value="Condensation_dom"/>
</dbReference>
<dbReference type="SUPFAM" id="SSF47336">
    <property type="entry name" value="ACP-like"/>
    <property type="match status" value="1"/>
</dbReference>
<keyword evidence="3" id="KW-0597">Phosphoprotein</keyword>
<dbReference type="InterPro" id="IPR025110">
    <property type="entry name" value="AMP-bd_C"/>
</dbReference>
<dbReference type="NCBIfam" id="TIGR01720">
    <property type="entry name" value="NRPS-para261"/>
    <property type="match status" value="1"/>
</dbReference>
<dbReference type="InterPro" id="IPR006162">
    <property type="entry name" value="Ppantetheine_attach_site"/>
</dbReference>
<dbReference type="Gene3D" id="3.30.559.30">
    <property type="entry name" value="Nonribosomal peptide synthetase, condensation domain"/>
    <property type="match status" value="1"/>
</dbReference>
<evidence type="ECO:0000313" key="5">
    <source>
        <dbReference type="EMBL" id="MFC7617380.1"/>
    </source>
</evidence>
<dbReference type="EMBL" id="JBHTEY010000004">
    <property type="protein sequence ID" value="MFC7617380.1"/>
    <property type="molecule type" value="Genomic_DNA"/>
</dbReference>
<dbReference type="InterPro" id="IPR023213">
    <property type="entry name" value="CAT-like_dom_sf"/>
</dbReference>
<dbReference type="PROSITE" id="PS50075">
    <property type="entry name" value="CARRIER"/>
    <property type="match status" value="1"/>
</dbReference>
<evidence type="ECO:0000256" key="1">
    <source>
        <dbReference type="ARBA" id="ARBA00001957"/>
    </source>
</evidence>
<dbReference type="Gene3D" id="1.10.1200.10">
    <property type="entry name" value="ACP-like"/>
    <property type="match status" value="1"/>
</dbReference>
<organism evidence="5 6">
    <name type="scientific">Actinokineospora soli</name>
    <dbReference type="NCBI Taxonomy" id="1048753"/>
    <lineage>
        <taxon>Bacteria</taxon>
        <taxon>Bacillati</taxon>
        <taxon>Actinomycetota</taxon>
        <taxon>Actinomycetes</taxon>
        <taxon>Pseudonocardiales</taxon>
        <taxon>Pseudonocardiaceae</taxon>
        <taxon>Actinokineospora</taxon>
    </lineage>
</organism>
<dbReference type="PANTHER" id="PTHR45398">
    <property type="match status" value="1"/>
</dbReference>
<dbReference type="SMART" id="SM00823">
    <property type="entry name" value="PKS_PP"/>
    <property type="match status" value="1"/>
</dbReference>
<sequence>MYRTGDVVKWTAGGELRFVGRADDQVKIRGFRIEPGEIEAVIATHDAVRQVAVIAREDRTRMLVAYVVLDRPTPTADLRARVAERLPEYMVPAAFVVLDAFPVTPNGKLDRKALPAPDFDTDGRTAETDVEKVLCGLFAEVLGVTDPPADQSFFDLGGDSIVSIQLVSRARAAGLAITPREIFEHKTVEALARVARPIVEAPRQVDDGVGRVPATPIVEWLREQGGPIGRFHQSVLLHAPADLTEEKLTRAVQRLVDHHDALRARLVRGPRWELEVPPPGAPVQVRRVTEIDEPQLDPDAGRMVDVVWIDPGYVLIRVHHLVVDGVSWRVLVPDLAKAYAGEELEPVRTSLRGWALHLHERAAAEAPKLPLWTEMLAADRSPDPLDSAALDPARDTRATERALTLTLDTETTTALLTTLPAAYHAGVNDVLLTGLAVAVADWRGRTTASRRTDLLLDLEGHGRDEADGQDLSRTVGWFTSLCPLRVDPGAHDWADLGPAIKAVKEQVRAVPALGHGLLRHLNPETARVLAPLGPPRLAFNYLGRFDADTGAGPWKPAGDDALGGGVDPDAPFGHALELNAHTADHADGPRLVATWTWPAAALAETDARDIAETWFRALGVLAGSQDTGGYTLPTSTWSR</sequence>
<dbReference type="Pfam" id="PF13193">
    <property type="entry name" value="AMP-binding_C"/>
    <property type="match status" value="1"/>
</dbReference>
<comment type="caution">
    <text evidence="5">The sequence shown here is derived from an EMBL/GenBank/DDBJ whole genome shotgun (WGS) entry which is preliminary data.</text>
</comment>
<dbReference type="Pfam" id="PF00550">
    <property type="entry name" value="PP-binding"/>
    <property type="match status" value="1"/>
</dbReference>
<dbReference type="PANTHER" id="PTHR45398:SF1">
    <property type="entry name" value="ENZYME, PUTATIVE (JCVI)-RELATED"/>
    <property type="match status" value="1"/>
</dbReference>
<dbReference type="InterPro" id="IPR036736">
    <property type="entry name" value="ACP-like_sf"/>
</dbReference>
<keyword evidence="2" id="KW-0596">Phosphopantetheine</keyword>
<dbReference type="InterPro" id="IPR045851">
    <property type="entry name" value="AMP-bd_C_sf"/>
</dbReference>
<dbReference type="PROSITE" id="PS00012">
    <property type="entry name" value="PHOSPHOPANTETHEINE"/>
    <property type="match status" value="1"/>
</dbReference>
<evidence type="ECO:0000259" key="4">
    <source>
        <dbReference type="PROSITE" id="PS50075"/>
    </source>
</evidence>
<dbReference type="SUPFAM" id="SSF52777">
    <property type="entry name" value="CoA-dependent acyltransferases"/>
    <property type="match status" value="2"/>
</dbReference>
<dbReference type="Proteomes" id="UP001596512">
    <property type="component" value="Unassembled WGS sequence"/>
</dbReference>
<dbReference type="InterPro" id="IPR020806">
    <property type="entry name" value="PKS_PP-bd"/>
</dbReference>
<comment type="cofactor">
    <cofactor evidence="1">
        <name>pantetheine 4'-phosphate</name>
        <dbReference type="ChEBI" id="CHEBI:47942"/>
    </cofactor>
</comment>
<dbReference type="Gene3D" id="3.30.559.10">
    <property type="entry name" value="Chloramphenicol acetyltransferase-like domain"/>
    <property type="match status" value="1"/>
</dbReference>
<name>A0ABW2TX85_9PSEU</name>
<dbReference type="Gene3D" id="3.40.50.12780">
    <property type="entry name" value="N-terminal domain of ligase-like"/>
    <property type="match status" value="1"/>
</dbReference>
<gene>
    <name evidence="5" type="ORF">ACFQV2_32145</name>
</gene>
<accession>A0ABW2TX85</accession>
<dbReference type="InterPro" id="IPR009081">
    <property type="entry name" value="PP-bd_ACP"/>
</dbReference>
<evidence type="ECO:0000256" key="3">
    <source>
        <dbReference type="ARBA" id="ARBA00022553"/>
    </source>
</evidence>
<dbReference type="Gene3D" id="3.30.300.30">
    <property type="match status" value="1"/>
</dbReference>
<reference evidence="6" key="1">
    <citation type="journal article" date="2019" name="Int. J. Syst. Evol. Microbiol.">
        <title>The Global Catalogue of Microorganisms (GCM) 10K type strain sequencing project: providing services to taxonomists for standard genome sequencing and annotation.</title>
        <authorList>
            <consortium name="The Broad Institute Genomics Platform"/>
            <consortium name="The Broad Institute Genome Sequencing Center for Infectious Disease"/>
            <person name="Wu L."/>
            <person name="Ma J."/>
        </authorList>
    </citation>
    <scope>NUCLEOTIDE SEQUENCE [LARGE SCALE GENOMIC DNA]</scope>
    <source>
        <strain evidence="6">JCM 17695</strain>
    </source>
</reference>
<evidence type="ECO:0000313" key="6">
    <source>
        <dbReference type="Proteomes" id="UP001596512"/>
    </source>
</evidence>
<dbReference type="InterPro" id="IPR010060">
    <property type="entry name" value="NRPS_synth"/>
</dbReference>
<keyword evidence="6" id="KW-1185">Reference proteome</keyword>